<evidence type="ECO:0000313" key="4">
    <source>
        <dbReference type="Ensembl" id="ENSACAP00000021372.3"/>
    </source>
</evidence>
<dbReference type="SUPFAM" id="SSF54928">
    <property type="entry name" value="RNA-binding domain, RBD"/>
    <property type="match status" value="1"/>
</dbReference>
<dbReference type="AlphaFoldDB" id="H9GVI7"/>
<evidence type="ECO:0000256" key="2">
    <source>
        <dbReference type="PROSITE-ProRule" id="PRU00339"/>
    </source>
</evidence>
<proteinExistence type="predicted"/>
<dbReference type="SMART" id="SM00360">
    <property type="entry name" value="RRM"/>
    <property type="match status" value="1"/>
</dbReference>
<dbReference type="GeneTree" id="ENSGT00940000161036"/>
<feature type="repeat" description="TPR" evidence="2">
    <location>
        <begin position="30"/>
        <end position="63"/>
    </location>
</feature>
<evidence type="ECO:0000313" key="5">
    <source>
        <dbReference type="Proteomes" id="UP000001646"/>
    </source>
</evidence>
<dbReference type="InterPro" id="IPR019734">
    <property type="entry name" value="TPR_rpt"/>
</dbReference>
<dbReference type="InterPro" id="IPR012677">
    <property type="entry name" value="Nucleotide-bd_a/b_plait_sf"/>
</dbReference>
<dbReference type="Pfam" id="PF00076">
    <property type="entry name" value="RRM_1"/>
    <property type="match status" value="1"/>
</dbReference>
<dbReference type="SUPFAM" id="SSF48452">
    <property type="entry name" value="TPR-like"/>
    <property type="match status" value="1"/>
</dbReference>
<keyword evidence="5" id="KW-1185">Reference proteome</keyword>
<name>H9GVI7_ANOCA</name>
<dbReference type="SMART" id="SM00028">
    <property type="entry name" value="TPR"/>
    <property type="match status" value="3"/>
</dbReference>
<dbReference type="Proteomes" id="UP000001646">
    <property type="component" value="Unplaced"/>
</dbReference>
<organism evidence="4 5">
    <name type="scientific">Anolis carolinensis</name>
    <name type="common">Green anole</name>
    <name type="synonym">American chameleon</name>
    <dbReference type="NCBI Taxonomy" id="28377"/>
    <lineage>
        <taxon>Eukaryota</taxon>
        <taxon>Metazoa</taxon>
        <taxon>Chordata</taxon>
        <taxon>Craniata</taxon>
        <taxon>Vertebrata</taxon>
        <taxon>Euteleostomi</taxon>
        <taxon>Lepidosauria</taxon>
        <taxon>Squamata</taxon>
        <taxon>Bifurcata</taxon>
        <taxon>Unidentata</taxon>
        <taxon>Episquamata</taxon>
        <taxon>Toxicofera</taxon>
        <taxon>Iguania</taxon>
        <taxon>Dactyloidae</taxon>
        <taxon>Anolis</taxon>
    </lineage>
</organism>
<dbReference type="PANTHER" id="PTHR47678:SF1">
    <property type="entry name" value="TETRATRICOPEPTIDE REPEAT PROTEIN 31"/>
    <property type="match status" value="1"/>
</dbReference>
<dbReference type="InterPro" id="IPR000504">
    <property type="entry name" value="RRM_dom"/>
</dbReference>
<sequence length="308" mass="34382">MLRKRALTVATLVFSQVPRARPQEAAMEHSLVLAGCGNDTAKQGCYQDAVLLFTEAIKLNPREYRFFGNRSFCYERLQCYAEALCDAQLALSLQPGWPKGLFRQGKALMGLKRYAEAARTFEELMRLEDFRGDAAIQLKRCQAHCLLENSSCLPRWNIPPREALLPWPGEQQGRKPVPSSNSSAQAGGHLAPFMVTNSQGKVIQISAAQVPAKEWFPVWVGNLVQAVTEEVLLRYFLPFGPIASIRCLPRRFCAFINYTRREAAEAAFVALQNIEVEGNKIVLQLKHPVHATPPPIKTPGSIRQPPKA</sequence>
<dbReference type="eggNOG" id="KOG0376">
    <property type="taxonomic scope" value="Eukaryota"/>
</dbReference>
<dbReference type="InterPro" id="IPR011990">
    <property type="entry name" value="TPR-like_helical_dom_sf"/>
</dbReference>
<reference evidence="4" key="1">
    <citation type="submission" date="2009-12" db="EMBL/GenBank/DDBJ databases">
        <title>The Genome Sequence of Anolis carolinensis (Green Anole Lizard).</title>
        <authorList>
            <consortium name="The Genome Sequencing Platform"/>
            <person name="Di Palma F."/>
            <person name="Alfoldi J."/>
            <person name="Heiman D."/>
            <person name="Young S."/>
            <person name="Grabherr M."/>
            <person name="Johnson J."/>
            <person name="Lander E.S."/>
            <person name="Lindblad-Toh K."/>
        </authorList>
    </citation>
    <scope>NUCLEOTIDE SEQUENCE [LARGE SCALE GENOMIC DNA]</scope>
    <source>
        <strain evidence="4">JBL SC #1</strain>
    </source>
</reference>
<dbReference type="PROSITE" id="PS50102">
    <property type="entry name" value="RRM"/>
    <property type="match status" value="1"/>
</dbReference>
<reference evidence="4" key="2">
    <citation type="submission" date="2025-08" db="UniProtKB">
        <authorList>
            <consortium name="Ensembl"/>
        </authorList>
    </citation>
    <scope>IDENTIFICATION</scope>
</reference>
<evidence type="ECO:0000256" key="1">
    <source>
        <dbReference type="PROSITE-ProRule" id="PRU00176"/>
    </source>
</evidence>
<protein>
    <recommendedName>
        <fullName evidence="3">RRM domain-containing protein</fullName>
    </recommendedName>
</protein>
<dbReference type="InParanoid" id="H9GVI7"/>
<dbReference type="InterPro" id="IPR035979">
    <property type="entry name" value="RBD_domain_sf"/>
</dbReference>
<feature type="domain" description="RRM" evidence="3">
    <location>
        <begin position="216"/>
        <end position="288"/>
    </location>
</feature>
<dbReference type="Ensembl" id="ENSACAT00000022080.3">
    <property type="protein sequence ID" value="ENSACAP00000021372.3"/>
    <property type="gene ID" value="ENSACAG00000023705.3"/>
</dbReference>
<dbReference type="Gene3D" id="1.25.40.10">
    <property type="entry name" value="Tetratricopeptide repeat domain"/>
    <property type="match status" value="1"/>
</dbReference>
<dbReference type="STRING" id="28377.ENSACAP00000021372"/>
<dbReference type="PROSITE" id="PS50005">
    <property type="entry name" value="TPR"/>
    <property type="match status" value="1"/>
</dbReference>
<dbReference type="GO" id="GO:0003723">
    <property type="term" value="F:RNA binding"/>
    <property type="evidence" value="ECO:0007669"/>
    <property type="project" value="UniProtKB-UniRule"/>
</dbReference>
<keyword evidence="2" id="KW-0802">TPR repeat</keyword>
<accession>H9GVI7</accession>
<dbReference type="Bgee" id="ENSACAG00000023705">
    <property type="expression patterns" value="Expressed in kidney and 11 other cell types or tissues"/>
</dbReference>
<dbReference type="Gene3D" id="3.30.70.330">
    <property type="match status" value="1"/>
</dbReference>
<dbReference type="HOGENOM" id="CLU_1424416_0_0_1"/>
<reference evidence="4" key="3">
    <citation type="submission" date="2025-09" db="UniProtKB">
        <authorList>
            <consortium name="Ensembl"/>
        </authorList>
    </citation>
    <scope>IDENTIFICATION</scope>
</reference>
<evidence type="ECO:0000259" key="3">
    <source>
        <dbReference type="PROSITE" id="PS50102"/>
    </source>
</evidence>
<dbReference type="PANTHER" id="PTHR47678">
    <property type="entry name" value="TETRATRICOPEPTIDE REPEAT PROTEIN 31"/>
    <property type="match status" value="1"/>
</dbReference>
<keyword evidence="1" id="KW-0694">RNA-binding</keyword>